<dbReference type="CDD" id="cd13539">
    <property type="entry name" value="PBP2_AvModA"/>
    <property type="match status" value="1"/>
</dbReference>
<evidence type="ECO:0000313" key="5">
    <source>
        <dbReference type="Proteomes" id="UP001247805"/>
    </source>
</evidence>
<reference evidence="4 5" key="1">
    <citation type="submission" date="2023-10" db="EMBL/GenBank/DDBJ databases">
        <title>Glaciecola aquimarina strain GGW-M5 nov., isolated from a coastal seawater.</title>
        <authorList>
            <person name="Bayburt H."/>
            <person name="Kim J.M."/>
            <person name="Choi B.J."/>
            <person name="Jeon C.O."/>
        </authorList>
    </citation>
    <scope>NUCLEOTIDE SEQUENCE [LARGE SCALE GENOMIC DNA]</scope>
    <source>
        <strain evidence="4 5">KCTC 32108</strain>
    </source>
</reference>
<proteinExistence type="inferred from homology"/>
<dbReference type="PANTHER" id="PTHR30632">
    <property type="entry name" value="MOLYBDATE-BINDING PERIPLASMIC PROTEIN"/>
    <property type="match status" value="1"/>
</dbReference>
<comment type="caution">
    <text evidence="4">The sequence shown here is derived from an EMBL/GenBank/DDBJ whole genome shotgun (WGS) entry which is preliminary data.</text>
</comment>
<sequence>MHAEVLHIAVASNFSQTIKTLVATFEKTSAHSVRLSFASSGKIYAQIKHGAPFDVFFSADNQKSLLLEAEGLTVEGSRYTYALGQLVLWANNGTQLLDVETRLLNGNFRKLALANPNLAPYGLAAQQTIENLGLTADTQPKWVQGENIMQTYQFIHSGNADLGFVALSQVYQQDGLSKRNFWLVPDHLYANIQQDLVWLKRAQANVAAREFLDFMRQTKAQHIIQAGGYKLPENISKGGVF</sequence>
<dbReference type="EMBL" id="JAWDIO010000002">
    <property type="protein sequence ID" value="MDU0354735.1"/>
    <property type="molecule type" value="Genomic_DNA"/>
</dbReference>
<keyword evidence="5" id="KW-1185">Reference proteome</keyword>
<dbReference type="NCBIfam" id="TIGR01256">
    <property type="entry name" value="modA"/>
    <property type="match status" value="1"/>
</dbReference>
<evidence type="ECO:0000256" key="1">
    <source>
        <dbReference type="ARBA" id="ARBA00009175"/>
    </source>
</evidence>
<dbReference type="Proteomes" id="UP001247805">
    <property type="component" value="Unassembled WGS sequence"/>
</dbReference>
<evidence type="ECO:0000256" key="3">
    <source>
        <dbReference type="ARBA" id="ARBA00022729"/>
    </source>
</evidence>
<keyword evidence="2" id="KW-0479">Metal-binding</keyword>
<dbReference type="SUPFAM" id="SSF53850">
    <property type="entry name" value="Periplasmic binding protein-like II"/>
    <property type="match status" value="1"/>
</dbReference>
<dbReference type="RefSeq" id="WP_316026315.1">
    <property type="nucleotide sequence ID" value="NZ_JAWDIO010000002.1"/>
</dbReference>
<dbReference type="Pfam" id="PF13531">
    <property type="entry name" value="SBP_bac_11"/>
    <property type="match status" value="1"/>
</dbReference>
<dbReference type="InterPro" id="IPR005950">
    <property type="entry name" value="ModA"/>
</dbReference>
<dbReference type="PANTHER" id="PTHR30632:SF14">
    <property type="entry name" value="TUNGSTATE_MOLYBDATE_CHROMATE-BINDING PROTEIN MODA"/>
    <property type="match status" value="1"/>
</dbReference>
<protein>
    <submittedName>
        <fullName evidence="4">Molybdate ABC transporter substrate-binding protein</fullName>
    </submittedName>
</protein>
<dbReference type="InterPro" id="IPR044084">
    <property type="entry name" value="AvModA-like_subst-bd"/>
</dbReference>
<accession>A0ABU3SXJ0</accession>
<dbReference type="Gene3D" id="3.40.190.10">
    <property type="entry name" value="Periplasmic binding protein-like II"/>
    <property type="match status" value="2"/>
</dbReference>
<evidence type="ECO:0000256" key="2">
    <source>
        <dbReference type="ARBA" id="ARBA00022723"/>
    </source>
</evidence>
<comment type="similarity">
    <text evidence="1">Belongs to the bacterial solute-binding protein ModA family.</text>
</comment>
<name>A0ABU3SXJ0_9ALTE</name>
<dbReference type="PIRSF" id="PIRSF004846">
    <property type="entry name" value="ModA"/>
    <property type="match status" value="1"/>
</dbReference>
<dbReference type="InterPro" id="IPR050682">
    <property type="entry name" value="ModA/WtpA"/>
</dbReference>
<keyword evidence="3" id="KW-0732">Signal</keyword>
<organism evidence="4 5">
    <name type="scientific">Paraglaciecola aquimarina</name>
    <dbReference type="NCBI Taxonomy" id="1235557"/>
    <lineage>
        <taxon>Bacteria</taxon>
        <taxon>Pseudomonadati</taxon>
        <taxon>Pseudomonadota</taxon>
        <taxon>Gammaproteobacteria</taxon>
        <taxon>Alteromonadales</taxon>
        <taxon>Alteromonadaceae</taxon>
        <taxon>Paraglaciecola</taxon>
    </lineage>
</organism>
<gene>
    <name evidence="4" type="primary">modA</name>
    <name evidence="4" type="ORF">RS130_13145</name>
</gene>
<evidence type="ECO:0000313" key="4">
    <source>
        <dbReference type="EMBL" id="MDU0354735.1"/>
    </source>
</evidence>